<dbReference type="AlphaFoldDB" id="C1CWS8"/>
<proteinExistence type="predicted"/>
<sequence length="139" mass="15803">MDRVLNIPETRRLAKTPQLALRDWLRLWQGRQYAAMARHMPLPLRAGQRPAASELRQAYPPGLLTFDLFPGYDTDAAVTVIPALLTRMDDNETRAQLWRFRMIYLDEVHQPLARGRQGGRWTVQSAALVPTPSSPSVQA</sequence>
<dbReference type="KEGG" id="ddr:Deide_16740"/>
<accession>C1CWS8</accession>
<dbReference type="PaxDb" id="546414-Deide_16740"/>
<keyword evidence="2" id="KW-1185">Reference proteome</keyword>
<dbReference type="OrthoDB" id="67385at2"/>
<name>C1CWS8_DEIDV</name>
<gene>
    <name evidence="1" type="ordered locus">Deide_16740</name>
</gene>
<protein>
    <submittedName>
        <fullName evidence="1">Uncharacterized protein</fullName>
    </submittedName>
</protein>
<dbReference type="EMBL" id="CP001114">
    <property type="protein sequence ID" value="ACO46645.1"/>
    <property type="molecule type" value="Genomic_DNA"/>
</dbReference>
<organism evidence="1 2">
    <name type="scientific">Deinococcus deserti (strain DSM 17065 / CIP 109153 / LMG 22923 / VCD115)</name>
    <dbReference type="NCBI Taxonomy" id="546414"/>
    <lineage>
        <taxon>Bacteria</taxon>
        <taxon>Thermotogati</taxon>
        <taxon>Deinococcota</taxon>
        <taxon>Deinococci</taxon>
        <taxon>Deinococcales</taxon>
        <taxon>Deinococcaceae</taxon>
        <taxon>Deinococcus</taxon>
    </lineage>
</organism>
<dbReference type="HOGENOM" id="CLU_1841826_0_0_0"/>
<evidence type="ECO:0000313" key="1">
    <source>
        <dbReference type="EMBL" id="ACO46645.1"/>
    </source>
</evidence>
<dbReference type="STRING" id="546414.Deide_16740"/>
<reference evidence="1 2" key="1">
    <citation type="journal article" date="2009" name="PLoS Genet.">
        <title>Alliance of proteomics and genomics to unravel the specificities of Sahara bacterium Deinococcus deserti.</title>
        <authorList>
            <person name="de Groot A."/>
            <person name="Dulermo R."/>
            <person name="Ortet P."/>
            <person name="Blanchard L."/>
            <person name="Guerin P."/>
            <person name="Fernandez B."/>
            <person name="Vacherie B."/>
            <person name="Dossat C."/>
            <person name="Jolivet E."/>
            <person name="Siguier P."/>
            <person name="Chandler M."/>
            <person name="Barakat M."/>
            <person name="Dedieu A."/>
            <person name="Barbe V."/>
            <person name="Heulin T."/>
            <person name="Sommer S."/>
            <person name="Achouak W."/>
            <person name="Armengaud J."/>
        </authorList>
    </citation>
    <scope>NUCLEOTIDE SEQUENCE [LARGE SCALE GENOMIC DNA]</scope>
    <source>
        <strain evidence="2">DSM 17065 / CIP 109153 / LMG 22923 / VCD115</strain>
    </source>
</reference>
<evidence type="ECO:0000313" key="2">
    <source>
        <dbReference type="Proteomes" id="UP000002208"/>
    </source>
</evidence>
<dbReference type="Proteomes" id="UP000002208">
    <property type="component" value="Chromosome"/>
</dbReference>
<dbReference type="RefSeq" id="WP_012693768.1">
    <property type="nucleotide sequence ID" value="NC_012526.1"/>
</dbReference>